<evidence type="ECO:0000256" key="3">
    <source>
        <dbReference type="ARBA" id="ARBA00022763"/>
    </source>
</evidence>
<keyword evidence="5" id="KW-0539">Nucleus</keyword>
<proteinExistence type="inferred from homology"/>
<dbReference type="Gene3D" id="3.40.50.12650">
    <property type="match status" value="1"/>
</dbReference>
<gene>
    <name evidence="8" type="ORF">HK100_004876</name>
</gene>
<protein>
    <recommendedName>
        <fullName evidence="7">DNA repair metallo-beta-lactamase domain-containing protein</fullName>
    </recommendedName>
</protein>
<dbReference type="Proteomes" id="UP001211907">
    <property type="component" value="Unassembled WGS sequence"/>
</dbReference>
<name>A0AAD5SSB4_9FUNG</name>
<keyword evidence="3" id="KW-0227">DNA damage</keyword>
<comment type="subcellular location">
    <subcellularLocation>
        <location evidence="1">Nucleus</location>
    </subcellularLocation>
</comment>
<dbReference type="GO" id="GO:0003684">
    <property type="term" value="F:damaged DNA binding"/>
    <property type="evidence" value="ECO:0007669"/>
    <property type="project" value="TreeGrafter"/>
</dbReference>
<dbReference type="EMBL" id="JADGJH010002344">
    <property type="protein sequence ID" value="KAJ3099513.1"/>
    <property type="molecule type" value="Genomic_DNA"/>
</dbReference>
<evidence type="ECO:0000256" key="4">
    <source>
        <dbReference type="ARBA" id="ARBA00023204"/>
    </source>
</evidence>
<comment type="caution">
    <text evidence="8">The sequence shown here is derived from an EMBL/GenBank/DDBJ whole genome shotgun (WGS) entry which is preliminary data.</text>
</comment>
<dbReference type="FunFam" id="3.40.50.12650:FF:000001">
    <property type="entry name" value="DNA cross-link repair 1A"/>
    <property type="match status" value="1"/>
</dbReference>
<accession>A0AAD5SSB4</accession>
<sequence length="598" mass="65552">MVSCPVCQQQLDDFDLMAATAHVNNCLDSTSASQSLSAVSRRVLHPIFTKHTSSPSPSERVKTAVSKKETRDFKRRRSSTLATNFKATANAISTPKSTGAIKKTDFKTTPINFAETTTATGILKDSTQSLASTSFLYSIPSYKISSVGGDESFVNKKPDKGTKQTTSHESLPKSVDNTSNFISSKKSCPWYKRLPNTGFTIDAFSYGSIPDCTAYFLSHFHADHYGGLSSKFNAGPIYCSRVTANLVISQLRVDKSFVNILDMDQSTIVQGVEVSLIDANHCPGAVLFVFTVPDSTPKSAHNNSNSSQIYLHTGDFRALHPYHTLHPLLKSTRFKAIYLDTTYCAESHAFPNQASVLSAIQEFAIQTVKNDRPINEVVGIAAKHGNVDLMRQFLAIGASINASSSSNFGEASFSPHLALSGVRKKGTLICVGTYTIGKERVFIALAKALESKIYVEPAKKKILACLEDEDLNSMLTDNPMAASVHVVKIGRLGKEDLEAKLQSVSQSFSKLIAIRPTGWTHRPQKTDNIDEEFTVKSIKPTKVAPNIYSIPLPYSEHSSYTELKTFVTALDAQQIIPTVNIARHAEMQQVFESWKQNP</sequence>
<dbReference type="CDD" id="cd16273">
    <property type="entry name" value="SNM1A-1C-like_MBL-fold"/>
    <property type="match status" value="1"/>
</dbReference>
<evidence type="ECO:0000256" key="6">
    <source>
        <dbReference type="SAM" id="MobiDB-lite"/>
    </source>
</evidence>
<comment type="similarity">
    <text evidence="2">Belongs to the DNA repair metallo-beta-lactamase (DRMBL) family.</text>
</comment>
<evidence type="ECO:0000256" key="2">
    <source>
        <dbReference type="ARBA" id="ARBA00010304"/>
    </source>
</evidence>
<dbReference type="PANTHER" id="PTHR23240">
    <property type="entry name" value="DNA CROSS-LINK REPAIR PROTEIN PSO2/SNM1-RELATED"/>
    <property type="match status" value="1"/>
</dbReference>
<evidence type="ECO:0000313" key="9">
    <source>
        <dbReference type="Proteomes" id="UP001211907"/>
    </source>
</evidence>
<keyword evidence="4" id="KW-0234">DNA repair</keyword>
<dbReference type="PANTHER" id="PTHR23240:SF6">
    <property type="entry name" value="DNA CROSS-LINK REPAIR 1A PROTEIN"/>
    <property type="match status" value="1"/>
</dbReference>
<feature type="compositionally biased region" description="Polar residues" evidence="6">
    <location>
        <begin position="163"/>
        <end position="174"/>
    </location>
</feature>
<feature type="region of interest" description="Disordered" evidence="6">
    <location>
        <begin position="153"/>
        <end position="174"/>
    </location>
</feature>
<evidence type="ECO:0000259" key="7">
    <source>
        <dbReference type="Pfam" id="PF07522"/>
    </source>
</evidence>
<dbReference type="GO" id="GO:0006303">
    <property type="term" value="P:double-strand break repair via nonhomologous end joining"/>
    <property type="evidence" value="ECO:0007669"/>
    <property type="project" value="TreeGrafter"/>
</dbReference>
<organism evidence="8 9">
    <name type="scientific">Physocladia obscura</name>
    <dbReference type="NCBI Taxonomy" id="109957"/>
    <lineage>
        <taxon>Eukaryota</taxon>
        <taxon>Fungi</taxon>
        <taxon>Fungi incertae sedis</taxon>
        <taxon>Chytridiomycota</taxon>
        <taxon>Chytridiomycota incertae sedis</taxon>
        <taxon>Chytridiomycetes</taxon>
        <taxon>Chytridiales</taxon>
        <taxon>Chytriomycetaceae</taxon>
        <taxon>Physocladia</taxon>
    </lineage>
</organism>
<dbReference type="InterPro" id="IPR036866">
    <property type="entry name" value="RibonucZ/Hydroxyglut_hydro"/>
</dbReference>
<dbReference type="AlphaFoldDB" id="A0AAD5SSB4"/>
<dbReference type="Pfam" id="PF07522">
    <property type="entry name" value="DRMBL"/>
    <property type="match status" value="1"/>
</dbReference>
<keyword evidence="9" id="KW-1185">Reference proteome</keyword>
<reference evidence="8" key="1">
    <citation type="submission" date="2020-05" db="EMBL/GenBank/DDBJ databases">
        <title>Phylogenomic resolution of chytrid fungi.</title>
        <authorList>
            <person name="Stajich J.E."/>
            <person name="Amses K."/>
            <person name="Simmons R."/>
            <person name="Seto K."/>
            <person name="Myers J."/>
            <person name="Bonds A."/>
            <person name="Quandt C.A."/>
            <person name="Barry K."/>
            <person name="Liu P."/>
            <person name="Grigoriev I."/>
            <person name="Longcore J.E."/>
            <person name="James T.Y."/>
        </authorList>
    </citation>
    <scope>NUCLEOTIDE SEQUENCE</scope>
    <source>
        <strain evidence="8">JEL0513</strain>
    </source>
</reference>
<dbReference type="InterPro" id="IPR011084">
    <property type="entry name" value="DRMBL"/>
</dbReference>
<evidence type="ECO:0000256" key="1">
    <source>
        <dbReference type="ARBA" id="ARBA00004123"/>
    </source>
</evidence>
<feature type="domain" description="DNA repair metallo-beta-lactamase" evidence="7">
    <location>
        <begin position="470"/>
        <end position="581"/>
    </location>
</feature>
<feature type="compositionally biased region" description="Basic and acidic residues" evidence="6">
    <location>
        <begin position="153"/>
        <end position="162"/>
    </location>
</feature>
<dbReference type="SUPFAM" id="SSF56281">
    <property type="entry name" value="Metallo-hydrolase/oxidoreductase"/>
    <property type="match status" value="1"/>
</dbReference>
<evidence type="ECO:0000313" key="8">
    <source>
        <dbReference type="EMBL" id="KAJ3099513.1"/>
    </source>
</evidence>
<dbReference type="GO" id="GO:0005634">
    <property type="term" value="C:nucleus"/>
    <property type="evidence" value="ECO:0007669"/>
    <property type="project" value="UniProtKB-SubCell"/>
</dbReference>
<dbReference type="Gene3D" id="3.60.15.10">
    <property type="entry name" value="Ribonuclease Z/Hydroxyacylglutathione hydrolase-like"/>
    <property type="match status" value="1"/>
</dbReference>
<dbReference type="GO" id="GO:0035312">
    <property type="term" value="F:5'-3' DNA exonuclease activity"/>
    <property type="evidence" value="ECO:0007669"/>
    <property type="project" value="TreeGrafter"/>
</dbReference>
<dbReference type="GO" id="GO:0036297">
    <property type="term" value="P:interstrand cross-link repair"/>
    <property type="evidence" value="ECO:0007669"/>
    <property type="project" value="TreeGrafter"/>
</dbReference>
<evidence type="ECO:0000256" key="5">
    <source>
        <dbReference type="ARBA" id="ARBA00023242"/>
    </source>
</evidence>